<evidence type="ECO:0000256" key="1">
    <source>
        <dbReference type="SAM" id="MobiDB-lite"/>
    </source>
</evidence>
<feature type="compositionally biased region" description="Polar residues" evidence="1">
    <location>
        <begin position="86"/>
        <end position="104"/>
    </location>
</feature>
<dbReference type="GeneID" id="23565273"/>
<feature type="region of interest" description="Disordered" evidence="1">
    <location>
        <begin position="1"/>
        <end position="27"/>
    </location>
</feature>
<dbReference type="EMBL" id="CM003158">
    <property type="protein sequence ID" value="KIS66358.1"/>
    <property type="molecule type" value="Genomic_DNA"/>
</dbReference>
<evidence type="ECO:0000313" key="2">
    <source>
        <dbReference type="EMBL" id="KIS66358.1"/>
    </source>
</evidence>
<dbReference type="OrthoDB" id="2546609at2759"/>
<feature type="region of interest" description="Disordered" evidence="1">
    <location>
        <begin position="623"/>
        <end position="656"/>
    </location>
</feature>
<feature type="compositionally biased region" description="Polar residues" evidence="1">
    <location>
        <begin position="638"/>
        <end position="654"/>
    </location>
</feature>
<accession>A0A0D1CHA4</accession>
<organism evidence="2 3">
    <name type="scientific">Mycosarcoma maydis</name>
    <name type="common">Corn smut fungus</name>
    <name type="synonym">Ustilago maydis</name>
    <dbReference type="NCBI Taxonomy" id="5270"/>
    <lineage>
        <taxon>Eukaryota</taxon>
        <taxon>Fungi</taxon>
        <taxon>Dikarya</taxon>
        <taxon>Basidiomycota</taxon>
        <taxon>Ustilaginomycotina</taxon>
        <taxon>Ustilaginomycetes</taxon>
        <taxon>Ustilaginales</taxon>
        <taxon>Ustilaginaceae</taxon>
        <taxon>Mycosarcoma</taxon>
    </lineage>
</organism>
<feature type="compositionally biased region" description="Low complexity" evidence="1">
    <location>
        <begin position="9"/>
        <end position="22"/>
    </location>
</feature>
<keyword evidence="3" id="KW-1185">Reference proteome</keyword>
<dbReference type="VEuPathDB" id="FungiDB:UMAG_05356"/>
<dbReference type="eggNOG" id="ENOG502TABT">
    <property type="taxonomic scope" value="Eukaryota"/>
</dbReference>
<dbReference type="InParanoid" id="A0A0D1CHA4"/>
<dbReference type="OMA" id="DIPCASI"/>
<reference evidence="2 3" key="1">
    <citation type="journal article" date="2006" name="Nature">
        <title>Insights from the genome of the biotrophic fungal plant pathogen Ustilago maydis.</title>
        <authorList>
            <person name="Kamper J."/>
            <person name="Kahmann R."/>
            <person name="Bolker M."/>
            <person name="Ma L.J."/>
            <person name="Brefort T."/>
            <person name="Saville B.J."/>
            <person name="Banuett F."/>
            <person name="Kronstad J.W."/>
            <person name="Gold S.E."/>
            <person name="Muller O."/>
            <person name="Perlin M.H."/>
            <person name="Wosten H.A."/>
            <person name="de Vries R."/>
            <person name="Ruiz-Herrera J."/>
            <person name="Reynaga-Pena C.G."/>
            <person name="Snetselaar K."/>
            <person name="McCann M."/>
            <person name="Perez-Martin J."/>
            <person name="Feldbrugge M."/>
            <person name="Basse C.W."/>
            <person name="Steinberg G."/>
            <person name="Ibeas J.I."/>
            <person name="Holloman W."/>
            <person name="Guzman P."/>
            <person name="Farman M."/>
            <person name="Stajich J.E."/>
            <person name="Sentandreu R."/>
            <person name="Gonzalez-Prieto J.M."/>
            <person name="Kennell J.C."/>
            <person name="Molina L."/>
            <person name="Schirawski J."/>
            <person name="Mendoza-Mendoza A."/>
            <person name="Greilinger D."/>
            <person name="Munch K."/>
            <person name="Rossel N."/>
            <person name="Scherer M."/>
            <person name="Vranes M."/>
            <person name="Ladendorf O."/>
            <person name="Vincon V."/>
            <person name="Fuchs U."/>
            <person name="Sandrock B."/>
            <person name="Meng S."/>
            <person name="Ho E.C."/>
            <person name="Cahill M.J."/>
            <person name="Boyce K.J."/>
            <person name="Klose J."/>
            <person name="Klosterman S.J."/>
            <person name="Deelstra H.J."/>
            <person name="Ortiz-Castellanos L."/>
            <person name="Li W."/>
            <person name="Sanchez-Alonso P."/>
            <person name="Schreier P.H."/>
            <person name="Hauser-Hahn I."/>
            <person name="Vaupel M."/>
            <person name="Koopmann E."/>
            <person name="Friedrich G."/>
            <person name="Voss H."/>
            <person name="Schluter T."/>
            <person name="Margolis J."/>
            <person name="Platt D."/>
            <person name="Swimmer C."/>
            <person name="Gnirke A."/>
            <person name="Chen F."/>
            <person name="Vysotskaia V."/>
            <person name="Mannhaupt G."/>
            <person name="Guldener U."/>
            <person name="Munsterkotter M."/>
            <person name="Haase D."/>
            <person name="Oesterheld M."/>
            <person name="Mewes H.W."/>
            <person name="Mauceli E.W."/>
            <person name="DeCaprio D."/>
            <person name="Wade C.M."/>
            <person name="Butler J."/>
            <person name="Young S."/>
            <person name="Jaffe D.B."/>
            <person name="Calvo S."/>
            <person name="Nusbaum C."/>
            <person name="Galagan J."/>
            <person name="Birren B.W."/>
        </authorList>
    </citation>
    <scope>NUCLEOTIDE SEQUENCE [LARGE SCALE GENOMIC DNA]</scope>
    <source>
        <strain evidence="3">DSM 14603 / FGSC 9021 / UM521</strain>
    </source>
</reference>
<sequence>MAVTTRQPSSTSVTHSPSTSNTIITSAPRYNNFRPIRYQTKEELERFFGTTSAQKREQRLRVRESDGQVYFDWIEKDEWQHLLATGSLSSPNSPTGTRRRSSAATCLTLNSPLREDRRASLGAGLSGGLFGNFDMVGLENNATSGEERVTRRKRCNSAVAAKGVKVDDRVALSLKGEQEGNWFHTALFTRGQTDGLTWSPRNSYCEATDDAAQEEWHEDRIRISRLPLSRRKFDRETLDQAFGTTAPSDTFSRTTRTHKPRSLTIPFINNTSDGLQLDTATSPTSSCSSSGSRLHSSASLAVANDTVDSELSGERRGTFGDTLLPILRHQHEDSRMTPPSSAAMEFLATPTPTSVSWSQSKIQAHSAKGRTSKPWRHASSFEDSRTAFTAIKTHASTFVDAGWTTHQRHHSAEAVATQIKRPERPLRAVQSVASLRETSAVPHTTVSLQSTVKMEADMLRERTRTWSSSSESSSASDGCVFTSLVPRRGAKKFDKTRHQQCIRANQGQTSPAMTVRSISSTALRDPFACPPAPASLAAPQSVVGTPTSKVDDQDEKHVRDQPFHNTASHFRHSTRRPLRTGPQVYSGLDIPCASIHLHSDPEDNFEPAVALNLTSSQLKKLRKESHAAAARSGGVHTRSPSSSTTNRGRFSSEASVLEGQHRVQAYAKGSSRWWNNILHA</sequence>
<dbReference type="KEGG" id="uma:UMAG_05356"/>
<name>A0A0D1CHA4_MYCMD</name>
<evidence type="ECO:0000313" key="3">
    <source>
        <dbReference type="Proteomes" id="UP000000561"/>
    </source>
</evidence>
<dbReference type="RefSeq" id="XP_011392058.1">
    <property type="nucleotide sequence ID" value="XM_011393756.1"/>
</dbReference>
<feature type="region of interest" description="Disordered" evidence="1">
    <location>
        <begin position="85"/>
        <end position="104"/>
    </location>
</feature>
<feature type="compositionally biased region" description="Low complexity" evidence="1">
    <location>
        <begin position="282"/>
        <end position="299"/>
    </location>
</feature>
<dbReference type="Proteomes" id="UP000000561">
    <property type="component" value="Chromosome 19"/>
</dbReference>
<proteinExistence type="predicted"/>
<dbReference type="AlphaFoldDB" id="A0A0D1CHA4"/>
<gene>
    <name evidence="2" type="ORF">UMAG_05356</name>
</gene>
<protein>
    <submittedName>
        <fullName evidence="2">Uncharacterized protein</fullName>
    </submittedName>
</protein>
<feature type="region of interest" description="Disordered" evidence="1">
    <location>
        <begin position="534"/>
        <end position="553"/>
    </location>
</feature>
<feature type="region of interest" description="Disordered" evidence="1">
    <location>
        <begin position="277"/>
        <end position="299"/>
    </location>
</feature>